<organism evidence="1 2">
    <name type="scientific">Vibrio ichthyoenteri ATCC 700023</name>
    <dbReference type="NCBI Taxonomy" id="870968"/>
    <lineage>
        <taxon>Bacteria</taxon>
        <taxon>Pseudomonadati</taxon>
        <taxon>Pseudomonadota</taxon>
        <taxon>Gammaproteobacteria</taxon>
        <taxon>Vibrionales</taxon>
        <taxon>Vibrionaceae</taxon>
        <taxon>Vibrio</taxon>
    </lineage>
</organism>
<dbReference type="AlphaFoldDB" id="F9S2W2"/>
<gene>
    <name evidence="1" type="ORF">VII00023_07254</name>
</gene>
<reference evidence="1 2" key="1">
    <citation type="journal article" date="2012" name="Int. J. Syst. Evol. Microbiol.">
        <title>Vibrio caribbeanicus sp. nov., isolated from the marine sponge Scleritoderma cyanea.</title>
        <authorList>
            <person name="Hoffmann M."/>
            <person name="Monday S.R."/>
            <person name="Allard M.W."/>
            <person name="Strain E.A."/>
            <person name="Whittaker P."/>
            <person name="Naum M."/>
            <person name="McCarthy P.J."/>
            <person name="Lopez J.V."/>
            <person name="Fischer M."/>
            <person name="Brown E.W."/>
        </authorList>
    </citation>
    <scope>NUCLEOTIDE SEQUENCE [LARGE SCALE GENOMIC DNA]</scope>
    <source>
        <strain evidence="1 2">ATCC 700023</strain>
    </source>
</reference>
<accession>F9S2W2</accession>
<evidence type="ECO:0000313" key="1">
    <source>
        <dbReference type="EMBL" id="EGU38836.1"/>
    </source>
</evidence>
<dbReference type="EMBL" id="AFWF01000157">
    <property type="protein sequence ID" value="EGU38836.1"/>
    <property type="molecule type" value="Genomic_DNA"/>
</dbReference>
<protein>
    <submittedName>
        <fullName evidence="1">Uncharacterized protein</fullName>
    </submittedName>
</protein>
<keyword evidence="2" id="KW-1185">Reference proteome</keyword>
<comment type="caution">
    <text evidence="1">The sequence shown here is derived from an EMBL/GenBank/DDBJ whole genome shotgun (WGS) entry which is preliminary data.</text>
</comment>
<dbReference type="Proteomes" id="UP000004605">
    <property type="component" value="Unassembled WGS sequence"/>
</dbReference>
<name>F9S2W2_9VIBR</name>
<dbReference type="RefSeq" id="WP_006712418.1">
    <property type="nucleotide sequence ID" value="NZ_AFWF01000157.1"/>
</dbReference>
<evidence type="ECO:0000313" key="2">
    <source>
        <dbReference type="Proteomes" id="UP000004605"/>
    </source>
</evidence>
<sequence>MSLMDIDQIKAEAPDDAAFWSPAVEHYFDFRYMNLFFKGQGKLIQVEPQFRSELVPLTK</sequence>
<dbReference type="OrthoDB" id="9999818at2"/>
<proteinExistence type="predicted"/>